<dbReference type="PANTHER" id="PTHR23090">
    <property type="entry name" value="NH 3 /GLUTAMINE-DEPENDENT NAD + SYNTHETASE"/>
    <property type="match status" value="1"/>
</dbReference>
<evidence type="ECO:0000256" key="7">
    <source>
        <dbReference type="HAMAP-Rule" id="MF_02090"/>
    </source>
</evidence>
<comment type="function">
    <text evidence="7">Catalyzes the ATP-dependent amidation of deamido-NAD to form NAD. Uses L-glutamine as a nitrogen source.</text>
</comment>
<feature type="binding site" evidence="7">
    <location>
        <position position="470"/>
    </location>
    <ligand>
        <name>deamido-NAD(+)</name>
        <dbReference type="ChEBI" id="CHEBI:58437"/>
        <note>ligand shared between two neighboring subunits</note>
    </ligand>
</feature>
<dbReference type="CDD" id="cd00553">
    <property type="entry name" value="NAD_synthase"/>
    <property type="match status" value="1"/>
</dbReference>
<dbReference type="GO" id="GO:0009435">
    <property type="term" value="P:NAD+ biosynthetic process"/>
    <property type="evidence" value="ECO:0007669"/>
    <property type="project" value="UniProtKB-UniRule"/>
</dbReference>
<feature type="binding site" evidence="7">
    <location>
        <position position="499"/>
    </location>
    <ligand>
        <name>deamido-NAD(+)</name>
        <dbReference type="ChEBI" id="CHEBI:58437"/>
        <note>ligand shared between two neighboring subunits</note>
    </ligand>
</feature>
<dbReference type="CDD" id="cd07570">
    <property type="entry name" value="GAT_Gln-NAD-synth"/>
    <property type="match status" value="1"/>
</dbReference>
<gene>
    <name evidence="7" type="primary">nadE</name>
    <name evidence="11" type="ORF">IAB80_06345</name>
</gene>
<feature type="binding site" evidence="7">
    <location>
        <position position="494"/>
    </location>
    <ligand>
        <name>ATP</name>
        <dbReference type="ChEBI" id="CHEBI:30616"/>
    </ligand>
</feature>
<dbReference type="InterPro" id="IPR036526">
    <property type="entry name" value="C-N_Hydrolase_sf"/>
</dbReference>
<evidence type="ECO:0000256" key="2">
    <source>
        <dbReference type="ARBA" id="ARBA00007145"/>
    </source>
</evidence>
<dbReference type="GO" id="GO:0008795">
    <property type="term" value="F:NAD+ synthase activity"/>
    <property type="evidence" value="ECO:0007669"/>
    <property type="project" value="UniProtKB-UniRule"/>
</dbReference>
<evidence type="ECO:0000256" key="9">
    <source>
        <dbReference type="RuleBase" id="RU003811"/>
    </source>
</evidence>
<dbReference type="PROSITE" id="PS50263">
    <property type="entry name" value="CN_HYDROLASE"/>
    <property type="match status" value="1"/>
</dbReference>
<dbReference type="Pfam" id="PF02540">
    <property type="entry name" value="NAD_synthase"/>
    <property type="match status" value="1"/>
</dbReference>
<evidence type="ECO:0000256" key="5">
    <source>
        <dbReference type="ARBA" id="ARBA00022840"/>
    </source>
</evidence>
<feature type="binding site" evidence="7">
    <location>
        <position position="122"/>
    </location>
    <ligand>
        <name>L-glutamine</name>
        <dbReference type="ChEBI" id="CHEBI:58359"/>
    </ligand>
</feature>
<dbReference type="Gene3D" id="3.40.50.620">
    <property type="entry name" value="HUPs"/>
    <property type="match status" value="1"/>
</dbReference>
<dbReference type="FunFam" id="1.10.10.1140:FF:000001">
    <property type="entry name" value="Glutamine-dependent NAD(+) synthetase"/>
    <property type="match status" value="1"/>
</dbReference>
<comment type="pathway">
    <text evidence="1 7 8">Cofactor biosynthesis; NAD(+) biosynthesis; NAD(+) from deamido-NAD(+) (L-Gln route): step 1/1.</text>
</comment>
<keyword evidence="6 7" id="KW-0520">NAD</keyword>
<dbReference type="Gene3D" id="1.10.10.1140">
    <property type="entry name" value="Glutamine-dependent NAD+ synthetase, C-terminal domain"/>
    <property type="match status" value="1"/>
</dbReference>
<dbReference type="InterPro" id="IPR014729">
    <property type="entry name" value="Rossmann-like_a/b/a_fold"/>
</dbReference>
<feature type="domain" description="CN hydrolase" evidence="10">
    <location>
        <begin position="7"/>
        <end position="291"/>
    </location>
</feature>
<feature type="binding site" evidence="7">
    <location>
        <position position="643"/>
    </location>
    <ligand>
        <name>deamido-NAD(+)</name>
        <dbReference type="ChEBI" id="CHEBI:58437"/>
        <note>ligand shared between two neighboring subunits</note>
    </ligand>
</feature>
<comment type="similarity">
    <text evidence="9">Belongs to the NAD synthetase family.</text>
</comment>
<reference evidence="11" key="2">
    <citation type="journal article" date="2021" name="PeerJ">
        <title>Extensive microbial diversity within the chicken gut microbiome revealed by metagenomics and culture.</title>
        <authorList>
            <person name="Gilroy R."/>
            <person name="Ravi A."/>
            <person name="Getino M."/>
            <person name="Pursley I."/>
            <person name="Horton D.L."/>
            <person name="Alikhan N.F."/>
            <person name="Baker D."/>
            <person name="Gharbi K."/>
            <person name="Hall N."/>
            <person name="Watson M."/>
            <person name="Adriaenssens E.M."/>
            <person name="Foster-Nyarko E."/>
            <person name="Jarju S."/>
            <person name="Secka A."/>
            <person name="Antonio M."/>
            <person name="Oren A."/>
            <person name="Chaudhuri R.R."/>
            <person name="La Ragione R."/>
            <person name="Hildebrand F."/>
            <person name="Pallen M.J."/>
        </authorList>
    </citation>
    <scope>NUCLEOTIDE SEQUENCE</scope>
    <source>
        <strain evidence="11">2478</strain>
    </source>
</reference>
<keyword evidence="4 7" id="KW-0547">Nucleotide-binding</keyword>
<dbReference type="NCBIfam" id="TIGR00552">
    <property type="entry name" value="nadE"/>
    <property type="match status" value="1"/>
</dbReference>
<evidence type="ECO:0000256" key="6">
    <source>
        <dbReference type="ARBA" id="ARBA00023027"/>
    </source>
</evidence>
<evidence type="ECO:0000256" key="8">
    <source>
        <dbReference type="PIRNR" id="PIRNR006630"/>
    </source>
</evidence>
<evidence type="ECO:0000313" key="11">
    <source>
        <dbReference type="EMBL" id="MBO8478487.1"/>
    </source>
</evidence>
<dbReference type="InterPro" id="IPR003010">
    <property type="entry name" value="C-N_Hydrolase"/>
</dbReference>
<dbReference type="GO" id="GO:0003952">
    <property type="term" value="F:NAD+ synthase (glutamine-hydrolyzing) activity"/>
    <property type="evidence" value="ECO:0007669"/>
    <property type="project" value="UniProtKB-UniRule"/>
</dbReference>
<dbReference type="PANTHER" id="PTHR23090:SF9">
    <property type="entry name" value="GLUTAMINE-DEPENDENT NAD(+) SYNTHETASE"/>
    <property type="match status" value="1"/>
</dbReference>
<evidence type="ECO:0000259" key="10">
    <source>
        <dbReference type="PROSITE" id="PS50263"/>
    </source>
</evidence>
<dbReference type="GO" id="GO:0004359">
    <property type="term" value="F:glutaminase activity"/>
    <property type="evidence" value="ECO:0007669"/>
    <property type="project" value="InterPro"/>
</dbReference>
<evidence type="ECO:0000256" key="3">
    <source>
        <dbReference type="ARBA" id="ARBA00022598"/>
    </source>
</evidence>
<name>A0A9D9NM25_9BACT</name>
<comment type="caution">
    <text evidence="11">The sequence shown here is derived from an EMBL/GenBank/DDBJ whole genome shotgun (WGS) entry which is preliminary data.</text>
</comment>
<keyword evidence="3 7" id="KW-0436">Ligase</keyword>
<dbReference type="HAMAP" id="MF_02090">
    <property type="entry name" value="NadE_glutamine_dep"/>
    <property type="match status" value="1"/>
</dbReference>
<organism evidence="11 12">
    <name type="scientific">Candidatus Cryptobacteroides excrementipullorum</name>
    <dbReference type="NCBI Taxonomy" id="2840761"/>
    <lineage>
        <taxon>Bacteria</taxon>
        <taxon>Pseudomonadati</taxon>
        <taxon>Bacteroidota</taxon>
        <taxon>Bacteroidia</taxon>
        <taxon>Bacteroidales</taxon>
        <taxon>Candidatus Cryptobacteroides</taxon>
    </lineage>
</organism>
<evidence type="ECO:0000256" key="1">
    <source>
        <dbReference type="ARBA" id="ARBA00005188"/>
    </source>
</evidence>
<dbReference type="EC" id="6.3.5.1" evidence="7 8"/>
<dbReference type="EMBL" id="JADILZ010000054">
    <property type="protein sequence ID" value="MBO8478487.1"/>
    <property type="molecule type" value="Genomic_DNA"/>
</dbReference>
<comment type="similarity">
    <text evidence="2 7 8">In the C-terminal section; belongs to the NAD synthetase family.</text>
</comment>
<dbReference type="NCBIfam" id="NF002730">
    <property type="entry name" value="PRK02628.1"/>
    <property type="match status" value="1"/>
</dbReference>
<dbReference type="GO" id="GO:0005737">
    <property type="term" value="C:cytoplasm"/>
    <property type="evidence" value="ECO:0007669"/>
    <property type="project" value="InterPro"/>
</dbReference>
<feature type="active site" description="Proton acceptor; for glutaminase activity" evidence="7">
    <location>
        <position position="47"/>
    </location>
</feature>
<feature type="binding site" evidence="7">
    <location>
        <position position="218"/>
    </location>
    <ligand>
        <name>L-glutamine</name>
        <dbReference type="ChEBI" id="CHEBI:58359"/>
    </ligand>
</feature>
<dbReference type="PIRSF" id="PIRSF006630">
    <property type="entry name" value="NADS_GAT"/>
    <property type="match status" value="1"/>
</dbReference>
<dbReference type="SUPFAM" id="SSF52402">
    <property type="entry name" value="Adenine nucleotide alpha hydrolases-like"/>
    <property type="match status" value="1"/>
</dbReference>
<feature type="binding site" evidence="7">
    <location>
        <position position="224"/>
    </location>
    <ligand>
        <name>L-glutamine</name>
        <dbReference type="ChEBI" id="CHEBI:58359"/>
    </ligand>
</feature>
<feature type="binding site" evidence="7">
    <location>
        <begin position="384"/>
        <end position="391"/>
    </location>
    <ligand>
        <name>ATP</name>
        <dbReference type="ChEBI" id="CHEBI:30616"/>
    </ligand>
</feature>
<reference evidence="11" key="1">
    <citation type="submission" date="2020-10" db="EMBL/GenBank/DDBJ databases">
        <authorList>
            <person name="Gilroy R."/>
        </authorList>
    </citation>
    <scope>NUCLEOTIDE SEQUENCE</scope>
    <source>
        <strain evidence="11">2478</strain>
    </source>
</reference>
<dbReference type="InterPro" id="IPR003694">
    <property type="entry name" value="NAD_synthase"/>
</dbReference>
<proteinExistence type="inferred from homology"/>
<feature type="active site" description="Nucleophile; for glutaminase activity" evidence="7">
    <location>
        <position position="191"/>
    </location>
</feature>
<dbReference type="InterPro" id="IPR014445">
    <property type="entry name" value="Gln-dep_NAD_synthase"/>
</dbReference>
<comment type="catalytic activity">
    <reaction evidence="7 8">
        <text>deamido-NAD(+) + L-glutamine + ATP + H2O = L-glutamate + AMP + diphosphate + NAD(+) + H(+)</text>
        <dbReference type="Rhea" id="RHEA:24384"/>
        <dbReference type="ChEBI" id="CHEBI:15377"/>
        <dbReference type="ChEBI" id="CHEBI:15378"/>
        <dbReference type="ChEBI" id="CHEBI:29985"/>
        <dbReference type="ChEBI" id="CHEBI:30616"/>
        <dbReference type="ChEBI" id="CHEBI:33019"/>
        <dbReference type="ChEBI" id="CHEBI:57540"/>
        <dbReference type="ChEBI" id="CHEBI:58359"/>
        <dbReference type="ChEBI" id="CHEBI:58437"/>
        <dbReference type="ChEBI" id="CHEBI:456215"/>
        <dbReference type="EC" id="6.3.5.1"/>
    </reaction>
</comment>
<dbReference type="Proteomes" id="UP000823771">
    <property type="component" value="Unassembled WGS sequence"/>
</dbReference>
<dbReference type="InterPro" id="IPR022310">
    <property type="entry name" value="NAD/GMP_synthase"/>
</dbReference>
<feature type="active site" description="For glutaminase activity" evidence="7">
    <location>
        <position position="116"/>
    </location>
</feature>
<protein>
    <recommendedName>
        <fullName evidence="7 8">Glutamine-dependent NAD(+) synthetase</fullName>
        <ecNumber evidence="7 8">6.3.5.1</ecNumber>
    </recommendedName>
    <alternativeName>
        <fullName evidence="7 8">NAD(+) synthase [glutamine-hydrolyzing]</fullName>
    </alternativeName>
</protein>
<dbReference type="GO" id="GO:0005524">
    <property type="term" value="F:ATP binding"/>
    <property type="evidence" value="ECO:0007669"/>
    <property type="project" value="UniProtKB-UniRule"/>
</dbReference>
<dbReference type="Pfam" id="PF00795">
    <property type="entry name" value="CN_hydrolase"/>
    <property type="match status" value="1"/>
</dbReference>
<evidence type="ECO:0000313" key="12">
    <source>
        <dbReference type="Proteomes" id="UP000823771"/>
    </source>
</evidence>
<evidence type="ECO:0000256" key="4">
    <source>
        <dbReference type="ARBA" id="ARBA00022741"/>
    </source>
</evidence>
<keyword evidence="5 7" id="KW-0067">ATP-binding</keyword>
<dbReference type="AlphaFoldDB" id="A0A9D9NM25"/>
<dbReference type="Gene3D" id="3.60.110.10">
    <property type="entry name" value="Carbon-nitrogen hydrolase"/>
    <property type="match status" value="1"/>
</dbReference>
<dbReference type="SUPFAM" id="SSF56317">
    <property type="entry name" value="Carbon-nitrogen hydrolase"/>
    <property type="match status" value="1"/>
</dbReference>
<feature type="binding site" evidence="7">
    <location>
        <begin position="504"/>
        <end position="507"/>
    </location>
    <ligand>
        <name>deamido-NAD(+)</name>
        <dbReference type="ChEBI" id="CHEBI:58437"/>
        <note>ligand shared between two neighboring subunits</note>
    </ligand>
</feature>
<sequence>MENYGFIRVAAAMPVVRVADPAANAENICAMIGEAAAEGVSLLAFPELSVTGYTCGDLFGQQRLVEGAEEAVRRIMEYTRGKSITVVAGAPVRYCDRLYNCAVVIRNGNIKGIVPKTHLPSYNEYYESRWFSSGSDFLQGPSSVSGRFLVNGKDTVREGFNAEVRYAGFMCNISPNMLFSIGKAVFAVEICEDLWTPVPPSSYHCLCGAQVILNLSASNEVLMKHAYRKELVRQQSARTVSAYVYCSAGFGESTQDVVYAGSSMICENGSLLAENRRFCTGASMIISDVDIEKLSVQRQKMSTFSSVAPDGTPSSSYSGLYSRVDAGAPARTDFNRMLYRHVEPHPFVPSDDDRGERCREIIAIQVTGLASRLLHIGCRHAVVGISGGLDSTLALLVTVKAFDKAGLDRKGITGVTMPGYGTTGRTYGNALALMRGLGVTVREIPVADACDLHFRDIGHDKSVHDVTYENTQARERTQILMDLANQCGGIVIGTGDLSELALGWATYNGDHMSMYGVNASIPKTLVRHLVRWMADTLDEVRPVLMDIIDTPVSPELLPADESGNISQKTEDLVGPYELHDFFLYNFFRFGYSPEKLLFLAGKAFCKGECGQGANGEPGGGYSPETVEKWLRVFLRRFFSQQFKRSCLPDGPKVGSVALSPRGDWRMPSDVSSAFFISGLDRAGKRSQD</sequence>
<dbReference type="InterPro" id="IPR041856">
    <property type="entry name" value="NAD+_synth_C"/>
</dbReference>
<accession>A0A9D9NM25</accession>